<dbReference type="Gene3D" id="2.70.50.60">
    <property type="entry name" value="abc- transporter (atp binding component) like domain"/>
    <property type="match status" value="1"/>
</dbReference>
<keyword evidence="4 6" id="KW-0067">ATP-binding</keyword>
<evidence type="ECO:0000256" key="2">
    <source>
        <dbReference type="ARBA" id="ARBA00022448"/>
    </source>
</evidence>
<keyword evidence="6" id="KW-0378">Hydrolase</keyword>
<dbReference type="CDD" id="cd03220">
    <property type="entry name" value="ABC_KpsT_Wzt"/>
    <property type="match status" value="1"/>
</dbReference>
<feature type="domain" description="ABC transporter" evidence="5">
    <location>
        <begin position="45"/>
        <end position="264"/>
    </location>
</feature>
<dbReference type="InterPro" id="IPR003439">
    <property type="entry name" value="ABC_transporter-like_ATP-bd"/>
</dbReference>
<dbReference type="GO" id="GO:0016887">
    <property type="term" value="F:ATP hydrolysis activity"/>
    <property type="evidence" value="ECO:0007669"/>
    <property type="project" value="InterPro"/>
</dbReference>
<dbReference type="EC" id="3.6.3.40" evidence="6"/>
<gene>
    <name evidence="6" type="primary">tagH_11</name>
    <name evidence="6" type="ORF">GALL_436970</name>
</gene>
<dbReference type="PROSITE" id="PS00211">
    <property type="entry name" value="ABC_TRANSPORTER_1"/>
    <property type="match status" value="1"/>
</dbReference>
<dbReference type="InterPro" id="IPR027417">
    <property type="entry name" value="P-loop_NTPase"/>
</dbReference>
<dbReference type="PANTHER" id="PTHR46743">
    <property type="entry name" value="TEICHOIC ACIDS EXPORT ATP-BINDING PROTEIN TAGH"/>
    <property type="match status" value="1"/>
</dbReference>
<organism evidence="6">
    <name type="scientific">mine drainage metagenome</name>
    <dbReference type="NCBI Taxonomy" id="410659"/>
    <lineage>
        <taxon>unclassified sequences</taxon>
        <taxon>metagenomes</taxon>
        <taxon>ecological metagenomes</taxon>
    </lineage>
</organism>
<evidence type="ECO:0000256" key="1">
    <source>
        <dbReference type="ARBA" id="ARBA00005417"/>
    </source>
</evidence>
<dbReference type="EMBL" id="MLJW01002432">
    <property type="protein sequence ID" value="OIQ74647.1"/>
    <property type="molecule type" value="Genomic_DNA"/>
</dbReference>
<dbReference type="Gene3D" id="3.40.50.300">
    <property type="entry name" value="P-loop containing nucleotide triphosphate hydrolases"/>
    <property type="match status" value="1"/>
</dbReference>
<comment type="similarity">
    <text evidence="1">Belongs to the ABC transporter superfamily.</text>
</comment>
<dbReference type="InterPro" id="IPR029439">
    <property type="entry name" value="Wzt_C"/>
</dbReference>
<dbReference type="SUPFAM" id="SSF52540">
    <property type="entry name" value="P-loop containing nucleoside triphosphate hydrolases"/>
    <property type="match status" value="1"/>
</dbReference>
<evidence type="ECO:0000259" key="5">
    <source>
        <dbReference type="PROSITE" id="PS50893"/>
    </source>
</evidence>
<comment type="caution">
    <text evidence="6">The sequence shown here is derived from an EMBL/GenBank/DDBJ whole genome shotgun (WGS) entry which is preliminary data.</text>
</comment>
<dbReference type="PANTHER" id="PTHR46743:SF2">
    <property type="entry name" value="TEICHOIC ACIDS EXPORT ATP-BINDING PROTEIN TAGH"/>
    <property type="match status" value="1"/>
</dbReference>
<keyword evidence="3" id="KW-0547">Nucleotide-binding</keyword>
<sequence>MSSTAITVENVSKAYTVWSSPGARLHGPLLGRLGQLPFLPGGARALCKRLSHDAFRNYYALRDVSLEIRRGASVGILVRNGSGKSTLLQLLAGTLTPTLGDVTVIGRIAALLELGSGFDAEFTGRENVYLNAAIRGMTRRQTDAKFDEIVAFADIGDFIDQPIKTYSSGMMVRLAFAVSVCLKPEVLLVDEALSVGDIFFQQKCIRHMRDAMKDVTKVFVTHDLEAVRKVTEYAYVLDHGEIAFQGSSRDAVEFYIKMSHNASDRIVRSIRSPQVKPPVSRVDPGVLADLCWLDIKSTQLSGVGEVLIKRVAVTHADLHSIGTVQAKDRITIQLWLSCAAAKAHMIAGYILNDRLGNQVCGENTCSLTDGVFSLVAGEHLVRFDFDWPEIRPGDYTLTIGIGEGADPLRHVIQCWAHNVVKFSTVSPGRVIHCIFNNPMSNLAVMPISNDQEQGDVRCSGASLSSVGYD</sequence>
<dbReference type="InterPro" id="IPR050683">
    <property type="entry name" value="Bact_Polysacc_Export_ATP-bd"/>
</dbReference>
<proteinExistence type="inferred from homology"/>
<evidence type="ECO:0000313" key="6">
    <source>
        <dbReference type="EMBL" id="OIQ74647.1"/>
    </source>
</evidence>
<evidence type="ECO:0000256" key="3">
    <source>
        <dbReference type="ARBA" id="ARBA00022741"/>
    </source>
</evidence>
<dbReference type="GO" id="GO:0005524">
    <property type="term" value="F:ATP binding"/>
    <property type="evidence" value="ECO:0007669"/>
    <property type="project" value="UniProtKB-KW"/>
</dbReference>
<dbReference type="GO" id="GO:0016020">
    <property type="term" value="C:membrane"/>
    <property type="evidence" value="ECO:0007669"/>
    <property type="project" value="InterPro"/>
</dbReference>
<protein>
    <submittedName>
        <fullName evidence="6">Teichoic acids export ATP-binding protein TagH</fullName>
        <ecNumber evidence="6">3.6.3.40</ecNumber>
    </submittedName>
</protein>
<dbReference type="PROSITE" id="PS50893">
    <property type="entry name" value="ABC_TRANSPORTER_2"/>
    <property type="match status" value="1"/>
</dbReference>
<dbReference type="InterPro" id="IPR015860">
    <property type="entry name" value="ABC_transpr_TagH-like"/>
</dbReference>
<dbReference type="Pfam" id="PF00005">
    <property type="entry name" value="ABC_tran"/>
    <property type="match status" value="1"/>
</dbReference>
<evidence type="ECO:0000256" key="4">
    <source>
        <dbReference type="ARBA" id="ARBA00022840"/>
    </source>
</evidence>
<keyword evidence="2" id="KW-0813">Transport</keyword>
<dbReference type="CDD" id="cd10147">
    <property type="entry name" value="Wzt_C-like"/>
    <property type="match status" value="1"/>
</dbReference>
<accession>A0A1J5Q3T6</accession>
<name>A0A1J5Q3T6_9ZZZZ</name>
<dbReference type="InterPro" id="IPR017871">
    <property type="entry name" value="ABC_transporter-like_CS"/>
</dbReference>
<reference evidence="6" key="1">
    <citation type="submission" date="2016-10" db="EMBL/GenBank/DDBJ databases">
        <title>Sequence of Gallionella enrichment culture.</title>
        <authorList>
            <person name="Poehlein A."/>
            <person name="Muehling M."/>
            <person name="Daniel R."/>
        </authorList>
    </citation>
    <scope>NUCLEOTIDE SEQUENCE</scope>
</reference>
<dbReference type="Pfam" id="PF14524">
    <property type="entry name" value="Wzt_C"/>
    <property type="match status" value="1"/>
</dbReference>
<dbReference type="AlphaFoldDB" id="A0A1J5Q3T6"/>
<dbReference type="GO" id="GO:0140359">
    <property type="term" value="F:ABC-type transporter activity"/>
    <property type="evidence" value="ECO:0007669"/>
    <property type="project" value="InterPro"/>
</dbReference>